<evidence type="ECO:0000313" key="7">
    <source>
        <dbReference type="Proteomes" id="UP000030008"/>
    </source>
</evidence>
<feature type="domain" description="HTH lysR-type" evidence="5">
    <location>
        <begin position="1"/>
        <end position="58"/>
    </location>
</feature>
<evidence type="ECO:0000256" key="2">
    <source>
        <dbReference type="ARBA" id="ARBA00023015"/>
    </source>
</evidence>
<evidence type="ECO:0000256" key="3">
    <source>
        <dbReference type="ARBA" id="ARBA00023125"/>
    </source>
</evidence>
<reference evidence="6 7" key="1">
    <citation type="submission" date="2014-08" db="EMBL/GenBank/DDBJ databases">
        <title>Clostridium innocuum, an unnegligible vancomycin-resistant pathogen causing extra-intestinal infections.</title>
        <authorList>
            <person name="Feng Y."/>
            <person name="Chiu C.-H."/>
        </authorList>
    </citation>
    <scope>NUCLEOTIDE SEQUENCE [LARGE SCALE GENOMIC DNA]</scope>
    <source>
        <strain evidence="6 7">AN88</strain>
    </source>
</reference>
<evidence type="ECO:0000313" key="6">
    <source>
        <dbReference type="EMBL" id="KGJ54537.1"/>
    </source>
</evidence>
<evidence type="ECO:0000259" key="5">
    <source>
        <dbReference type="PROSITE" id="PS50931"/>
    </source>
</evidence>
<name>A0A099IBG2_CLOIN</name>
<dbReference type="Pfam" id="PF00126">
    <property type="entry name" value="HTH_1"/>
    <property type="match status" value="1"/>
</dbReference>
<evidence type="ECO:0000256" key="1">
    <source>
        <dbReference type="ARBA" id="ARBA00009437"/>
    </source>
</evidence>
<dbReference type="Gene3D" id="1.10.10.10">
    <property type="entry name" value="Winged helix-like DNA-binding domain superfamily/Winged helix DNA-binding domain"/>
    <property type="match status" value="1"/>
</dbReference>
<comment type="similarity">
    <text evidence="1">Belongs to the LysR transcriptional regulatory family.</text>
</comment>
<accession>A0A099IBG2</accession>
<dbReference type="SUPFAM" id="SSF53850">
    <property type="entry name" value="Periplasmic binding protein-like II"/>
    <property type="match status" value="1"/>
</dbReference>
<keyword evidence="3" id="KW-0238">DNA-binding</keyword>
<dbReference type="PROSITE" id="PS50931">
    <property type="entry name" value="HTH_LYSR"/>
    <property type="match status" value="1"/>
</dbReference>
<organism evidence="6 7">
    <name type="scientific">Clostridium innocuum</name>
    <dbReference type="NCBI Taxonomy" id="1522"/>
    <lineage>
        <taxon>Bacteria</taxon>
        <taxon>Bacillati</taxon>
        <taxon>Bacillota</taxon>
        <taxon>Clostridia</taxon>
        <taxon>Eubacteriales</taxon>
        <taxon>Clostridiaceae</taxon>
        <taxon>Clostridium</taxon>
    </lineage>
</organism>
<dbReference type="EMBL" id="JQIF01000014">
    <property type="protein sequence ID" value="KGJ54537.1"/>
    <property type="molecule type" value="Genomic_DNA"/>
</dbReference>
<dbReference type="RefSeq" id="WP_009588321.1">
    <property type="nucleotide sequence ID" value="NZ_CAXUDH010000003.1"/>
</dbReference>
<dbReference type="InterPro" id="IPR036388">
    <property type="entry name" value="WH-like_DNA-bd_sf"/>
</dbReference>
<dbReference type="SUPFAM" id="SSF46785">
    <property type="entry name" value="Winged helix' DNA-binding domain"/>
    <property type="match status" value="1"/>
</dbReference>
<dbReference type="Pfam" id="PF03466">
    <property type="entry name" value="LysR_substrate"/>
    <property type="match status" value="1"/>
</dbReference>
<dbReference type="AlphaFoldDB" id="A0A099IBG2"/>
<evidence type="ECO:0000256" key="4">
    <source>
        <dbReference type="ARBA" id="ARBA00023163"/>
    </source>
</evidence>
<sequence>MLDTKIVSLLTLIDCGSYTKAARQLHLTQPAISHQIKQLEEEFQIKIFHRSKKSLILTPEGEILVKYAHRMTAVYNNTHQALEDARNHLHRFNIATTPTAGEYYIPQLLAAYCREHSDVHINLITDSINNIYNKLKLYEADFAIIDGRLTSDKYHSILLDTDYLCLIVSPQHPLANRSSVSMNELLEESFILRSKEAGTREIFESYLESQRDSIRNYRILIETDSLATIKELVMSNMGVSIMSHNACREDEQKGRLKTIPITNSTMIREINLVYPKDFQHVDVLLELKKTYSKLH</sequence>
<dbReference type="FunFam" id="1.10.10.10:FF:000001">
    <property type="entry name" value="LysR family transcriptional regulator"/>
    <property type="match status" value="1"/>
</dbReference>
<dbReference type="GO" id="GO:0003700">
    <property type="term" value="F:DNA-binding transcription factor activity"/>
    <property type="evidence" value="ECO:0007669"/>
    <property type="project" value="InterPro"/>
</dbReference>
<dbReference type="PANTHER" id="PTHR30126:SF39">
    <property type="entry name" value="HTH-TYPE TRANSCRIPTIONAL REGULATOR CYSL"/>
    <property type="match status" value="1"/>
</dbReference>
<gene>
    <name evidence="6" type="ORF">CIAN88_02610</name>
</gene>
<dbReference type="InterPro" id="IPR036390">
    <property type="entry name" value="WH_DNA-bd_sf"/>
</dbReference>
<proteinExistence type="inferred from homology"/>
<dbReference type="Gene3D" id="3.40.190.290">
    <property type="match status" value="1"/>
</dbReference>
<comment type="caution">
    <text evidence="6">The sequence shown here is derived from an EMBL/GenBank/DDBJ whole genome shotgun (WGS) entry which is preliminary data.</text>
</comment>
<protein>
    <submittedName>
        <fullName evidence="6">Transcriptional regulator</fullName>
    </submittedName>
</protein>
<dbReference type="PANTHER" id="PTHR30126">
    <property type="entry name" value="HTH-TYPE TRANSCRIPTIONAL REGULATOR"/>
    <property type="match status" value="1"/>
</dbReference>
<dbReference type="InterPro" id="IPR005119">
    <property type="entry name" value="LysR_subst-bd"/>
</dbReference>
<keyword evidence="2" id="KW-0805">Transcription regulation</keyword>
<keyword evidence="4" id="KW-0804">Transcription</keyword>
<dbReference type="InterPro" id="IPR000847">
    <property type="entry name" value="LysR_HTH_N"/>
</dbReference>
<dbReference type="PRINTS" id="PR00039">
    <property type="entry name" value="HTHLYSR"/>
</dbReference>
<dbReference type="Proteomes" id="UP000030008">
    <property type="component" value="Unassembled WGS sequence"/>
</dbReference>
<dbReference type="GO" id="GO:0000976">
    <property type="term" value="F:transcription cis-regulatory region binding"/>
    <property type="evidence" value="ECO:0007669"/>
    <property type="project" value="TreeGrafter"/>
</dbReference>